<evidence type="ECO:0000256" key="2">
    <source>
        <dbReference type="ARBA" id="ARBA00022525"/>
    </source>
</evidence>
<comment type="caution">
    <text evidence="10">The sequence shown here is derived from an EMBL/GenBank/DDBJ whole genome shotgun (WGS) entry which is preliminary data.</text>
</comment>
<keyword evidence="6" id="KW-0325">Glycoprotein</keyword>
<evidence type="ECO:0000256" key="4">
    <source>
        <dbReference type="ARBA" id="ARBA00022737"/>
    </source>
</evidence>
<sequence length="157" mass="17569">MELYKLSGRVSGGVCLKCRHNTAGRYCHYCKEGYYRDPSKPITHKKACKECDCHPVGASGKTCNQTNGQCPCKDGVTGITCNRCAKGYQQSRSPIAPCIKIINAMTRIQQKFKKTQRRSNTSIGTVAIEERVSEDSQWRPAKIKGSWYSKVVWDRAG</sequence>
<accession>A0AA88HC91</accession>
<dbReference type="Gene3D" id="2.10.25.10">
    <property type="entry name" value="Laminin"/>
    <property type="match status" value="2"/>
</dbReference>
<keyword evidence="5 8" id="KW-1015">Disulfide bond</keyword>
<evidence type="ECO:0000313" key="10">
    <source>
        <dbReference type="EMBL" id="KAK2706400.1"/>
    </source>
</evidence>
<evidence type="ECO:0000256" key="3">
    <source>
        <dbReference type="ARBA" id="ARBA00022729"/>
    </source>
</evidence>
<comment type="subcellular location">
    <subcellularLocation>
        <location evidence="1">Secreted</location>
    </subcellularLocation>
</comment>
<feature type="disulfide bond" evidence="8">
    <location>
        <begin position="53"/>
        <end position="70"/>
    </location>
</feature>
<feature type="disulfide bond" evidence="8">
    <location>
        <begin position="72"/>
        <end position="81"/>
    </location>
</feature>
<keyword evidence="11" id="KW-1185">Reference proteome</keyword>
<evidence type="ECO:0000256" key="6">
    <source>
        <dbReference type="ARBA" id="ARBA00023180"/>
    </source>
</evidence>
<dbReference type="Pfam" id="PF00053">
    <property type="entry name" value="EGF_laminin"/>
    <property type="match status" value="1"/>
</dbReference>
<feature type="disulfide bond" evidence="8">
    <location>
        <begin position="51"/>
        <end position="63"/>
    </location>
</feature>
<keyword evidence="7 8" id="KW-0424">Laminin EGF-like domain</keyword>
<dbReference type="GO" id="GO:0005576">
    <property type="term" value="C:extracellular region"/>
    <property type="evidence" value="ECO:0007669"/>
    <property type="project" value="UniProtKB-SubCell"/>
</dbReference>
<dbReference type="SMART" id="SM00180">
    <property type="entry name" value="EGF_Lam"/>
    <property type="match status" value="2"/>
</dbReference>
<dbReference type="GO" id="GO:0016358">
    <property type="term" value="P:dendrite development"/>
    <property type="evidence" value="ECO:0007669"/>
    <property type="project" value="TreeGrafter"/>
</dbReference>
<dbReference type="Proteomes" id="UP001187531">
    <property type="component" value="Unassembled WGS sequence"/>
</dbReference>
<dbReference type="GO" id="GO:0009887">
    <property type="term" value="P:animal organ morphogenesis"/>
    <property type="evidence" value="ECO:0007669"/>
    <property type="project" value="TreeGrafter"/>
</dbReference>
<dbReference type="FunFam" id="2.10.25.10:FF:000188">
    <property type="entry name" value="Laminin subunit gamma 2"/>
    <property type="match status" value="1"/>
</dbReference>
<dbReference type="EMBL" id="JAVRJZ010000020">
    <property type="protein sequence ID" value="KAK2706400.1"/>
    <property type="molecule type" value="Genomic_DNA"/>
</dbReference>
<evidence type="ECO:0000256" key="8">
    <source>
        <dbReference type="PROSITE-ProRule" id="PRU00460"/>
    </source>
</evidence>
<reference evidence="10" key="1">
    <citation type="submission" date="2023-07" db="EMBL/GenBank/DDBJ databases">
        <title>Chromosome-level genome assembly of Artemia franciscana.</title>
        <authorList>
            <person name="Jo E."/>
        </authorList>
    </citation>
    <scope>NUCLEOTIDE SEQUENCE</scope>
    <source>
        <tissue evidence="10">Whole body</tissue>
    </source>
</reference>
<dbReference type="GO" id="GO:0005604">
    <property type="term" value="C:basement membrane"/>
    <property type="evidence" value="ECO:0007669"/>
    <property type="project" value="UniProtKB-ARBA"/>
</dbReference>
<evidence type="ECO:0000256" key="1">
    <source>
        <dbReference type="ARBA" id="ARBA00004613"/>
    </source>
</evidence>
<dbReference type="CDD" id="cd00055">
    <property type="entry name" value="EGF_Lam"/>
    <property type="match status" value="2"/>
</dbReference>
<evidence type="ECO:0000313" key="11">
    <source>
        <dbReference type="Proteomes" id="UP001187531"/>
    </source>
</evidence>
<dbReference type="AlphaFoldDB" id="A0AA88HC91"/>
<evidence type="ECO:0000256" key="5">
    <source>
        <dbReference type="ARBA" id="ARBA00023157"/>
    </source>
</evidence>
<evidence type="ECO:0000259" key="9">
    <source>
        <dbReference type="PROSITE" id="PS50027"/>
    </source>
</evidence>
<dbReference type="Pfam" id="PF24973">
    <property type="entry name" value="EGF_LMN_ATRN"/>
    <property type="match status" value="1"/>
</dbReference>
<gene>
    <name evidence="10" type="ORF">QYM36_016444</name>
</gene>
<dbReference type="PROSITE" id="PS50027">
    <property type="entry name" value="EGF_LAM_2"/>
    <property type="match status" value="1"/>
</dbReference>
<dbReference type="PROSITE" id="PS01248">
    <property type="entry name" value="EGF_LAM_1"/>
    <property type="match status" value="2"/>
</dbReference>
<keyword evidence="3" id="KW-0732">Signal</keyword>
<dbReference type="PANTHER" id="PTHR10574">
    <property type="entry name" value="NETRIN/LAMININ-RELATED"/>
    <property type="match status" value="1"/>
</dbReference>
<dbReference type="GO" id="GO:0009888">
    <property type="term" value="P:tissue development"/>
    <property type="evidence" value="ECO:0007669"/>
    <property type="project" value="TreeGrafter"/>
</dbReference>
<dbReference type="InterPro" id="IPR002049">
    <property type="entry name" value="LE_dom"/>
</dbReference>
<evidence type="ECO:0000256" key="7">
    <source>
        <dbReference type="ARBA" id="ARBA00023292"/>
    </source>
</evidence>
<dbReference type="GO" id="GO:0008045">
    <property type="term" value="P:motor neuron axon guidance"/>
    <property type="evidence" value="ECO:0007669"/>
    <property type="project" value="TreeGrafter"/>
</dbReference>
<dbReference type="InterPro" id="IPR050440">
    <property type="entry name" value="Laminin/Netrin_ECM"/>
</dbReference>
<name>A0AA88HC91_ARTSF</name>
<dbReference type="SUPFAM" id="SSF57196">
    <property type="entry name" value="EGF/Laminin"/>
    <property type="match status" value="2"/>
</dbReference>
<feature type="domain" description="Laminin EGF-like" evidence="9">
    <location>
        <begin position="51"/>
        <end position="100"/>
    </location>
</feature>
<dbReference type="PANTHER" id="PTHR10574:SF365">
    <property type="entry name" value="NETRIN-A-RELATED"/>
    <property type="match status" value="1"/>
</dbReference>
<protein>
    <recommendedName>
        <fullName evidence="9">Laminin EGF-like domain-containing protein</fullName>
    </recommendedName>
</protein>
<keyword evidence="2" id="KW-0964">Secreted</keyword>
<keyword evidence="4" id="KW-0677">Repeat</keyword>
<dbReference type="FunFam" id="2.10.25.10:FF:000048">
    <property type="entry name" value="Netrin 3"/>
    <property type="match status" value="1"/>
</dbReference>
<dbReference type="InterPro" id="IPR056863">
    <property type="entry name" value="LMN_ATRN_NET-like_EGF"/>
</dbReference>
<organism evidence="10 11">
    <name type="scientific">Artemia franciscana</name>
    <name type="common">Brine shrimp</name>
    <name type="synonym">Artemia sanfranciscana</name>
    <dbReference type="NCBI Taxonomy" id="6661"/>
    <lineage>
        <taxon>Eukaryota</taxon>
        <taxon>Metazoa</taxon>
        <taxon>Ecdysozoa</taxon>
        <taxon>Arthropoda</taxon>
        <taxon>Crustacea</taxon>
        <taxon>Branchiopoda</taxon>
        <taxon>Anostraca</taxon>
        <taxon>Artemiidae</taxon>
        <taxon>Artemia</taxon>
    </lineage>
</organism>
<feature type="disulfide bond" evidence="8">
    <location>
        <begin position="84"/>
        <end position="98"/>
    </location>
</feature>
<proteinExistence type="predicted"/>